<dbReference type="OrthoDB" id="116921at2"/>
<dbReference type="Proteomes" id="UP000185151">
    <property type="component" value="Unassembled WGS sequence"/>
</dbReference>
<dbReference type="SUPFAM" id="SSF51182">
    <property type="entry name" value="RmlC-like cupins"/>
    <property type="match status" value="1"/>
</dbReference>
<evidence type="ECO:0000313" key="4">
    <source>
        <dbReference type="Proteomes" id="UP000185151"/>
    </source>
</evidence>
<dbReference type="RefSeq" id="WP_074267524.1">
    <property type="nucleotide sequence ID" value="NZ_FSRM01000002.1"/>
</dbReference>
<dbReference type="Proteomes" id="UP000184693">
    <property type="component" value="Unassembled WGS sequence"/>
</dbReference>
<reference evidence="3 4" key="1">
    <citation type="submission" date="2016-11" db="EMBL/GenBank/DDBJ databases">
        <authorList>
            <person name="Jaros S."/>
            <person name="Januszkiewicz K."/>
            <person name="Wedrychowicz H."/>
        </authorList>
    </citation>
    <scope>NUCLEOTIDE SEQUENCE [LARGE SCALE GENOMIC DNA]</scope>
    <source>
        <strain evidence="2 3">GAS86</strain>
        <strain evidence="1 4">GAS95</strain>
    </source>
</reference>
<keyword evidence="4" id="KW-1185">Reference proteome</keyword>
<name>A0A1N6JZV7_9BURK</name>
<dbReference type="EMBL" id="FSRM01000002">
    <property type="protein sequence ID" value="SIO49763.1"/>
    <property type="molecule type" value="Genomic_DNA"/>
</dbReference>
<dbReference type="EMBL" id="FSRU01000001">
    <property type="protein sequence ID" value="SIO42771.1"/>
    <property type="molecule type" value="Genomic_DNA"/>
</dbReference>
<evidence type="ECO:0000313" key="1">
    <source>
        <dbReference type="EMBL" id="SIO42771.1"/>
    </source>
</evidence>
<protein>
    <submittedName>
        <fullName evidence="2">Ethanolamine utilization protein EutQ</fullName>
    </submittedName>
</protein>
<organism evidence="2 3">
    <name type="scientific">Paraburkholderia phenazinium</name>
    <dbReference type="NCBI Taxonomy" id="60549"/>
    <lineage>
        <taxon>Bacteria</taxon>
        <taxon>Pseudomonadati</taxon>
        <taxon>Pseudomonadota</taxon>
        <taxon>Betaproteobacteria</taxon>
        <taxon>Burkholderiales</taxon>
        <taxon>Burkholderiaceae</taxon>
        <taxon>Paraburkholderia</taxon>
    </lineage>
</organism>
<evidence type="ECO:0000313" key="2">
    <source>
        <dbReference type="EMBL" id="SIO49763.1"/>
    </source>
</evidence>
<gene>
    <name evidence="1" type="ORF">SAMN05444165_3094</name>
    <name evidence="2" type="ORF">SAMN05444168_5562</name>
</gene>
<evidence type="ECO:0000313" key="3">
    <source>
        <dbReference type="Proteomes" id="UP000184693"/>
    </source>
</evidence>
<dbReference type="AlphaFoldDB" id="A0A1N6JZV7"/>
<sequence>MSEVIHFQRDTVSFEPFGEQGSGSASIARLVGPELSKTMGAGLARFDNVSVEWTVHYDELIFTLDGAFTLRVGEHAYETRPGDVLWIPAGTSVRYEGRGATIFYALAPVDWRERSNLT</sequence>
<dbReference type="Gene3D" id="2.60.120.10">
    <property type="entry name" value="Jelly Rolls"/>
    <property type="match status" value="1"/>
</dbReference>
<dbReference type="InterPro" id="IPR011051">
    <property type="entry name" value="RmlC_Cupin_sf"/>
</dbReference>
<dbReference type="InterPro" id="IPR010424">
    <property type="entry name" value="EutQ"/>
</dbReference>
<dbReference type="InterPro" id="IPR014710">
    <property type="entry name" value="RmlC-like_jellyroll"/>
</dbReference>
<proteinExistence type="predicted"/>
<accession>A0A1N6JZV7</accession>
<dbReference type="Pfam" id="PF06249">
    <property type="entry name" value="EutQ"/>
    <property type="match status" value="1"/>
</dbReference>